<dbReference type="SUPFAM" id="SSF100950">
    <property type="entry name" value="NagB/RpiA/CoA transferase-like"/>
    <property type="match status" value="1"/>
</dbReference>
<dbReference type="Pfam" id="PF02589">
    <property type="entry name" value="LUD_dom"/>
    <property type="match status" value="1"/>
</dbReference>
<proteinExistence type="predicted"/>
<evidence type="ECO:0000259" key="1">
    <source>
        <dbReference type="Pfam" id="PF02589"/>
    </source>
</evidence>
<dbReference type="PANTHER" id="PTHR43682:SF1">
    <property type="entry name" value="LACTATE UTILIZATION PROTEIN C"/>
    <property type="match status" value="1"/>
</dbReference>
<protein>
    <submittedName>
        <fullName evidence="2">L-lactate dehydrogenase complex protein LldG</fullName>
    </submittedName>
</protein>
<dbReference type="InterPro" id="IPR037171">
    <property type="entry name" value="NagB/RpiA_transferase-like"/>
</dbReference>
<dbReference type="InterPro" id="IPR003741">
    <property type="entry name" value="LUD_dom"/>
</dbReference>
<gene>
    <name evidence="2" type="ORF">J2S03_000923</name>
</gene>
<name>A0ABT9XFY7_9BACL</name>
<dbReference type="EMBL" id="JAUSTP010000004">
    <property type="protein sequence ID" value="MDQ0189107.1"/>
    <property type="molecule type" value="Genomic_DNA"/>
</dbReference>
<sequence>MNKEAFLTRIASQLGRSSPLNEAPTRQVVGVPDFWREYALSKEARITHFEERFVQLGGAFHRVKDAAELQEALRGIFADLQPERIGMWNDAQLRQLVLPAVSSEQVVTWGVDEREAFTSIDIGITGCTAAVADTGTLVLACGAGRGRSVHLLPPVHLAIVGASQFVTRLGEALARIADAVDQHAYVHLVTGPSRSSDIENDQTIGIHGPAAVIVIVVDDWEPLSLS</sequence>
<comment type="caution">
    <text evidence="2">The sequence shown here is derived from an EMBL/GenBank/DDBJ whole genome shotgun (WGS) entry which is preliminary data.</text>
</comment>
<dbReference type="Gene3D" id="3.40.50.10420">
    <property type="entry name" value="NagB/RpiA/CoA transferase-like"/>
    <property type="match status" value="1"/>
</dbReference>
<evidence type="ECO:0000313" key="3">
    <source>
        <dbReference type="Proteomes" id="UP001232973"/>
    </source>
</evidence>
<organism evidence="2 3">
    <name type="scientific">Alicyclobacillus cycloheptanicus</name>
    <dbReference type="NCBI Taxonomy" id="1457"/>
    <lineage>
        <taxon>Bacteria</taxon>
        <taxon>Bacillati</taxon>
        <taxon>Bacillota</taxon>
        <taxon>Bacilli</taxon>
        <taxon>Bacillales</taxon>
        <taxon>Alicyclobacillaceae</taxon>
        <taxon>Alicyclobacillus</taxon>
    </lineage>
</organism>
<feature type="domain" description="LUD" evidence="1">
    <location>
        <begin position="47"/>
        <end position="217"/>
    </location>
</feature>
<accession>A0ABT9XFY7</accession>
<dbReference type="RefSeq" id="WP_274454900.1">
    <property type="nucleotide sequence ID" value="NZ_CP067097.1"/>
</dbReference>
<dbReference type="PANTHER" id="PTHR43682">
    <property type="entry name" value="LACTATE UTILIZATION PROTEIN C"/>
    <property type="match status" value="1"/>
</dbReference>
<dbReference type="Proteomes" id="UP001232973">
    <property type="component" value="Unassembled WGS sequence"/>
</dbReference>
<dbReference type="InterPro" id="IPR024185">
    <property type="entry name" value="FTHF_cligase-like_sf"/>
</dbReference>
<reference evidence="2 3" key="1">
    <citation type="submission" date="2023-07" db="EMBL/GenBank/DDBJ databases">
        <title>Genomic Encyclopedia of Type Strains, Phase IV (KMG-IV): sequencing the most valuable type-strain genomes for metagenomic binning, comparative biology and taxonomic classification.</title>
        <authorList>
            <person name="Goeker M."/>
        </authorList>
    </citation>
    <scope>NUCLEOTIDE SEQUENCE [LARGE SCALE GENOMIC DNA]</scope>
    <source>
        <strain evidence="2 3">DSM 4006</strain>
    </source>
</reference>
<keyword evidence="3" id="KW-1185">Reference proteome</keyword>
<evidence type="ECO:0000313" key="2">
    <source>
        <dbReference type="EMBL" id="MDQ0189107.1"/>
    </source>
</evidence>